<dbReference type="PANTHER" id="PTHR13604:SF0">
    <property type="entry name" value="ABASIC SITE PROCESSING PROTEIN HMCES"/>
    <property type="match status" value="1"/>
</dbReference>
<dbReference type="InterPro" id="IPR003738">
    <property type="entry name" value="SRAP"/>
</dbReference>
<evidence type="ECO:0000256" key="8">
    <source>
        <dbReference type="SAM" id="MobiDB-lite"/>
    </source>
</evidence>
<evidence type="ECO:0000256" key="7">
    <source>
        <dbReference type="ARBA" id="ARBA00023239"/>
    </source>
</evidence>
<name>A0A9W7L916_9STRA</name>
<keyword evidence="10" id="KW-1185">Reference proteome</keyword>
<keyword evidence="2" id="KW-0645">Protease</keyword>
<dbReference type="GO" id="GO:0016829">
    <property type="term" value="F:lyase activity"/>
    <property type="evidence" value="ECO:0007669"/>
    <property type="project" value="UniProtKB-KW"/>
</dbReference>
<feature type="compositionally biased region" description="Low complexity" evidence="8">
    <location>
        <begin position="249"/>
        <end position="275"/>
    </location>
</feature>
<dbReference type="Pfam" id="PF02586">
    <property type="entry name" value="SRAP"/>
    <property type="match status" value="1"/>
</dbReference>
<dbReference type="SUPFAM" id="SSF143081">
    <property type="entry name" value="BB1717-like"/>
    <property type="match status" value="1"/>
</dbReference>
<evidence type="ECO:0000313" key="9">
    <source>
        <dbReference type="EMBL" id="GMI41430.1"/>
    </source>
</evidence>
<sequence>MDKFGDSSNDNMHPGHSATVFYSPPSASFSVSLCRGVWGVIPGRGGSKNNPLPEGSAKHFSARCFNAVSENLASLSQRLLSCGNTCLLPLDGFYEWTQEEIKGSKKQPYFIYRPEPPASATGAAKTEEVDPSDSPPPLMVACLYSDVSTGGENPTTMRTFSVMTTCTTKSSGIDWLHSRMPLICTTKEACFEWLKVSTLDAGMEVIKSLRNSQPPAFVTHPVTKKINKTGAKVECPWKRIKPDKPKSVASFFSSPTKSPSSPTPSPFATKSTSSAAKRKLEGGDNIKVAMGESKKEKRSIFESTVTTSSTAAAITTASSSKTFSTTSITTKNKKSPKKKKEPKGEKQNISNWFKPSKPAT</sequence>
<gene>
    <name evidence="9" type="ORF">TrCOL_g11644</name>
</gene>
<dbReference type="EMBL" id="BRYA01000151">
    <property type="protein sequence ID" value="GMI41430.1"/>
    <property type="molecule type" value="Genomic_DNA"/>
</dbReference>
<evidence type="ECO:0000256" key="1">
    <source>
        <dbReference type="ARBA" id="ARBA00008136"/>
    </source>
</evidence>
<feature type="compositionally biased region" description="Low complexity" evidence="8">
    <location>
        <begin position="303"/>
        <end position="330"/>
    </location>
</feature>
<reference evidence="10" key="1">
    <citation type="journal article" date="2023" name="Commun. Biol.">
        <title>Genome analysis of Parmales, the sister group of diatoms, reveals the evolutionary specialization of diatoms from phago-mixotrophs to photoautotrophs.</title>
        <authorList>
            <person name="Ban H."/>
            <person name="Sato S."/>
            <person name="Yoshikawa S."/>
            <person name="Yamada K."/>
            <person name="Nakamura Y."/>
            <person name="Ichinomiya M."/>
            <person name="Sato N."/>
            <person name="Blanc-Mathieu R."/>
            <person name="Endo H."/>
            <person name="Kuwata A."/>
            <person name="Ogata H."/>
        </authorList>
    </citation>
    <scope>NUCLEOTIDE SEQUENCE [LARGE SCALE GENOMIC DNA]</scope>
</reference>
<feature type="region of interest" description="Disordered" evidence="8">
    <location>
        <begin position="246"/>
        <end position="360"/>
    </location>
</feature>
<evidence type="ECO:0000313" key="10">
    <source>
        <dbReference type="Proteomes" id="UP001165065"/>
    </source>
</evidence>
<keyword evidence="6" id="KW-0238">DNA-binding</keyword>
<dbReference type="GO" id="GO:0003697">
    <property type="term" value="F:single-stranded DNA binding"/>
    <property type="evidence" value="ECO:0007669"/>
    <property type="project" value="InterPro"/>
</dbReference>
<feature type="compositionally biased region" description="Polar residues" evidence="8">
    <location>
        <begin position="347"/>
        <end position="360"/>
    </location>
</feature>
<evidence type="ECO:0000256" key="2">
    <source>
        <dbReference type="ARBA" id="ARBA00022670"/>
    </source>
</evidence>
<dbReference type="Gene3D" id="3.90.1680.10">
    <property type="entry name" value="SOS response associated peptidase-like"/>
    <property type="match status" value="1"/>
</dbReference>
<dbReference type="GO" id="GO:0106300">
    <property type="term" value="P:protein-DNA covalent cross-linking repair"/>
    <property type="evidence" value="ECO:0007669"/>
    <property type="project" value="InterPro"/>
</dbReference>
<accession>A0A9W7L916</accession>
<protein>
    <recommendedName>
        <fullName evidence="11">Embryonic stem cell-specific 5-hydroxymethylcytosine-binding protein</fullName>
    </recommendedName>
</protein>
<comment type="caution">
    <text evidence="9">The sequence shown here is derived from an EMBL/GenBank/DDBJ whole genome shotgun (WGS) entry which is preliminary data.</text>
</comment>
<evidence type="ECO:0000256" key="3">
    <source>
        <dbReference type="ARBA" id="ARBA00022763"/>
    </source>
</evidence>
<evidence type="ECO:0000256" key="4">
    <source>
        <dbReference type="ARBA" id="ARBA00022801"/>
    </source>
</evidence>
<organism evidence="9 10">
    <name type="scientific">Triparma columacea</name>
    <dbReference type="NCBI Taxonomy" id="722753"/>
    <lineage>
        <taxon>Eukaryota</taxon>
        <taxon>Sar</taxon>
        <taxon>Stramenopiles</taxon>
        <taxon>Ochrophyta</taxon>
        <taxon>Bolidophyceae</taxon>
        <taxon>Parmales</taxon>
        <taxon>Triparmaceae</taxon>
        <taxon>Triparma</taxon>
    </lineage>
</organism>
<dbReference type="PANTHER" id="PTHR13604">
    <property type="entry name" value="DC12-RELATED"/>
    <property type="match status" value="1"/>
</dbReference>
<dbReference type="GO" id="GO:0006508">
    <property type="term" value="P:proteolysis"/>
    <property type="evidence" value="ECO:0007669"/>
    <property type="project" value="UniProtKB-KW"/>
</dbReference>
<dbReference type="InterPro" id="IPR036590">
    <property type="entry name" value="SRAP-like"/>
</dbReference>
<keyword evidence="4" id="KW-0378">Hydrolase</keyword>
<evidence type="ECO:0000256" key="6">
    <source>
        <dbReference type="ARBA" id="ARBA00023125"/>
    </source>
</evidence>
<comment type="similarity">
    <text evidence="1">Belongs to the SOS response-associated peptidase family.</text>
</comment>
<keyword evidence="5" id="KW-0190">Covalent protein-DNA linkage</keyword>
<proteinExistence type="inferred from homology"/>
<dbReference type="Proteomes" id="UP001165065">
    <property type="component" value="Unassembled WGS sequence"/>
</dbReference>
<keyword evidence="7" id="KW-0456">Lyase</keyword>
<dbReference type="AlphaFoldDB" id="A0A9W7L916"/>
<dbReference type="OrthoDB" id="2111841at2759"/>
<feature type="compositionally biased region" description="Basic residues" evidence="8">
    <location>
        <begin position="331"/>
        <end position="341"/>
    </location>
</feature>
<evidence type="ECO:0000256" key="5">
    <source>
        <dbReference type="ARBA" id="ARBA00023124"/>
    </source>
</evidence>
<evidence type="ECO:0008006" key="11">
    <source>
        <dbReference type="Google" id="ProtNLM"/>
    </source>
</evidence>
<keyword evidence="3" id="KW-0227">DNA damage</keyword>
<dbReference type="GO" id="GO:0008233">
    <property type="term" value="F:peptidase activity"/>
    <property type="evidence" value="ECO:0007669"/>
    <property type="project" value="UniProtKB-KW"/>
</dbReference>